<dbReference type="EMBL" id="BGPR01133880">
    <property type="protein sequence ID" value="GBN52254.1"/>
    <property type="molecule type" value="Genomic_DNA"/>
</dbReference>
<dbReference type="Proteomes" id="UP000499080">
    <property type="component" value="Unassembled WGS sequence"/>
</dbReference>
<keyword evidence="2" id="KW-1185">Reference proteome</keyword>
<proteinExistence type="predicted"/>
<accession>A0A4Y2PLS8</accession>
<evidence type="ECO:0000313" key="2">
    <source>
        <dbReference type="Proteomes" id="UP000499080"/>
    </source>
</evidence>
<comment type="caution">
    <text evidence="1">The sequence shown here is derived from an EMBL/GenBank/DDBJ whole genome shotgun (WGS) entry which is preliminary data.</text>
</comment>
<dbReference type="AlphaFoldDB" id="A0A4Y2PLS8"/>
<organism evidence="1 2">
    <name type="scientific">Araneus ventricosus</name>
    <name type="common">Orbweaver spider</name>
    <name type="synonym">Epeira ventricosa</name>
    <dbReference type="NCBI Taxonomy" id="182803"/>
    <lineage>
        <taxon>Eukaryota</taxon>
        <taxon>Metazoa</taxon>
        <taxon>Ecdysozoa</taxon>
        <taxon>Arthropoda</taxon>
        <taxon>Chelicerata</taxon>
        <taxon>Arachnida</taxon>
        <taxon>Araneae</taxon>
        <taxon>Araneomorphae</taxon>
        <taxon>Entelegynae</taxon>
        <taxon>Araneoidea</taxon>
        <taxon>Araneidae</taxon>
        <taxon>Araneus</taxon>
    </lineage>
</organism>
<sequence length="136" mass="15445">MVFEAFGPSVNQFIETGIEEIRVQVAEPHKGGFLNFAFDSELATCQLLLQQSEEIKITWCENTSRTGVQNCRARLPQRHFNTLPTECRPMPEVITATEPKQIIYHHFITLAGIPTRDLWIRSPTPSLQPRCPGARP</sequence>
<reference evidence="1 2" key="1">
    <citation type="journal article" date="2019" name="Sci. Rep.">
        <title>Orb-weaving spider Araneus ventricosus genome elucidates the spidroin gene catalogue.</title>
        <authorList>
            <person name="Kono N."/>
            <person name="Nakamura H."/>
            <person name="Ohtoshi R."/>
            <person name="Moran D.A.P."/>
            <person name="Shinohara A."/>
            <person name="Yoshida Y."/>
            <person name="Fujiwara M."/>
            <person name="Mori M."/>
            <person name="Tomita M."/>
            <person name="Arakawa K."/>
        </authorList>
    </citation>
    <scope>NUCLEOTIDE SEQUENCE [LARGE SCALE GENOMIC DNA]</scope>
</reference>
<protein>
    <submittedName>
        <fullName evidence="1">Uncharacterized protein</fullName>
    </submittedName>
</protein>
<name>A0A4Y2PLS8_ARAVE</name>
<gene>
    <name evidence="1" type="ORF">AVEN_90116_1</name>
</gene>
<evidence type="ECO:0000313" key="1">
    <source>
        <dbReference type="EMBL" id="GBN52254.1"/>
    </source>
</evidence>